<dbReference type="RefSeq" id="XP_030918256.1">
    <property type="nucleotide sequence ID" value="XM_031062396.1"/>
</dbReference>
<organism evidence="10 11">
    <name type="scientific">Geospiza fortis</name>
    <name type="common">Medium ground-finch</name>
    <dbReference type="NCBI Taxonomy" id="48883"/>
    <lineage>
        <taxon>Eukaryota</taxon>
        <taxon>Metazoa</taxon>
        <taxon>Chordata</taxon>
        <taxon>Craniata</taxon>
        <taxon>Vertebrata</taxon>
        <taxon>Euteleostomi</taxon>
        <taxon>Archelosauria</taxon>
        <taxon>Archosauria</taxon>
        <taxon>Dinosauria</taxon>
        <taxon>Saurischia</taxon>
        <taxon>Theropoda</taxon>
        <taxon>Coelurosauria</taxon>
        <taxon>Aves</taxon>
        <taxon>Neognathae</taxon>
        <taxon>Neoaves</taxon>
        <taxon>Telluraves</taxon>
        <taxon>Australaves</taxon>
        <taxon>Passeriformes</taxon>
        <taxon>Thraupidae</taxon>
        <taxon>Geospiza</taxon>
    </lineage>
</organism>
<dbReference type="GO" id="GO:0015986">
    <property type="term" value="P:proton motive force-driven ATP synthesis"/>
    <property type="evidence" value="ECO:0007669"/>
    <property type="project" value="InterPro"/>
</dbReference>
<keyword evidence="9" id="KW-0066">ATP synthesis</keyword>
<dbReference type="PANTHER" id="PTHR12386">
    <property type="entry name" value="ATP SYNTHASE SUBUNIT"/>
    <property type="match status" value="1"/>
</dbReference>
<evidence type="ECO:0000256" key="1">
    <source>
        <dbReference type="ARBA" id="ARBA00004325"/>
    </source>
</evidence>
<dbReference type="OrthoDB" id="437at2759"/>
<name>A0A8N5EZR1_GEOFO</name>
<dbReference type="GO" id="GO:0045259">
    <property type="term" value="C:proton-transporting ATP synthase complex"/>
    <property type="evidence" value="ECO:0007669"/>
    <property type="project" value="UniProtKB-KW"/>
</dbReference>
<accession>A0A8N5EZR1</accession>
<dbReference type="GO" id="GO:0031966">
    <property type="term" value="C:mitochondrial membrane"/>
    <property type="evidence" value="ECO:0007669"/>
    <property type="project" value="UniProtKB-SubCell"/>
</dbReference>
<keyword evidence="6" id="KW-0406">Ion transport</keyword>
<comment type="similarity">
    <text evidence="2">Belongs to the ATPase g subunit family.</text>
</comment>
<dbReference type="GeneID" id="102036269"/>
<dbReference type="CTD" id="10632"/>
<keyword evidence="8" id="KW-0472">Membrane</keyword>
<reference evidence="11" key="1">
    <citation type="submission" date="2025-08" db="UniProtKB">
        <authorList>
            <consortium name="RefSeq"/>
        </authorList>
    </citation>
    <scope>IDENTIFICATION</scope>
</reference>
<evidence type="ECO:0000256" key="7">
    <source>
        <dbReference type="ARBA" id="ARBA00023128"/>
    </source>
</evidence>
<keyword evidence="4" id="KW-0138">CF(0)</keyword>
<evidence type="ECO:0000256" key="4">
    <source>
        <dbReference type="ARBA" id="ARBA00022547"/>
    </source>
</evidence>
<keyword evidence="10" id="KW-1185">Reference proteome</keyword>
<evidence type="ECO:0000256" key="9">
    <source>
        <dbReference type="ARBA" id="ARBA00023310"/>
    </source>
</evidence>
<sequence>MGEIIAMQGGVAGFTSPVSVGNGGRWKLNTEIILQLVLEVWRCRELYKACLGSRDRARAGLAGSRRWENTVRSAPLPAAAVTYSKPRLATFWYYAKVELAPPTPAEIPRAIDSMKGLVRAFQSGRLAQLTVKDALRNGLVATEVLMWFYIGEIIGKRGIIGYNV</sequence>
<keyword evidence="5" id="KW-0375">Hydrogen ion transport</keyword>
<keyword evidence="3" id="KW-0813">Transport</keyword>
<evidence type="ECO:0000256" key="6">
    <source>
        <dbReference type="ARBA" id="ARBA00023065"/>
    </source>
</evidence>
<proteinExistence type="inferred from homology"/>
<protein>
    <submittedName>
        <fullName evidence="11">ATP synthase subunit g, mitochondrial</fullName>
    </submittedName>
</protein>
<evidence type="ECO:0000313" key="10">
    <source>
        <dbReference type="Proteomes" id="UP000504602"/>
    </source>
</evidence>
<evidence type="ECO:0000256" key="5">
    <source>
        <dbReference type="ARBA" id="ARBA00022781"/>
    </source>
</evidence>
<keyword evidence="7" id="KW-0496">Mitochondrion</keyword>
<gene>
    <name evidence="11" type="primary">ATP5MG</name>
</gene>
<dbReference type="Pfam" id="PF04718">
    <property type="entry name" value="ATP-synt_G"/>
    <property type="match status" value="1"/>
</dbReference>
<evidence type="ECO:0000256" key="2">
    <source>
        <dbReference type="ARBA" id="ARBA00005699"/>
    </source>
</evidence>
<dbReference type="Proteomes" id="UP000504602">
    <property type="component" value="Unplaced"/>
</dbReference>
<comment type="subcellular location">
    <subcellularLocation>
        <location evidence="1">Mitochondrion membrane</location>
    </subcellularLocation>
</comment>
<dbReference type="GO" id="GO:0015078">
    <property type="term" value="F:proton transmembrane transporter activity"/>
    <property type="evidence" value="ECO:0007669"/>
    <property type="project" value="InterPro"/>
</dbReference>
<evidence type="ECO:0000256" key="3">
    <source>
        <dbReference type="ARBA" id="ARBA00022448"/>
    </source>
</evidence>
<dbReference type="AlphaFoldDB" id="A0A8N5EZR1"/>
<dbReference type="InterPro" id="IPR006808">
    <property type="entry name" value="ATP_synth_F0_gsu_mt"/>
</dbReference>
<evidence type="ECO:0000256" key="8">
    <source>
        <dbReference type="ARBA" id="ARBA00023136"/>
    </source>
</evidence>
<evidence type="ECO:0000313" key="11">
    <source>
        <dbReference type="RefSeq" id="XP_030918256.1"/>
    </source>
</evidence>